<name>A0A7S3JF07_9SPIT</name>
<sequence length="181" mass="21050">MIVTEMDRKLNFEFESKSFSSSPQLPIKLKKGLFKNTNKGSSLKIPQGEGNLKRVTSNISKQVNMLNSSISSQQEEYFPAENDQDKPVGVLGYMINKVGNKNDNLSKQVLLDNRLSKMFDDKIHSSHKVFNDRVKRQKFMIINALLKKFHMAYQKRIEYKILFTYIKNIISTLHDNLKKFK</sequence>
<protein>
    <submittedName>
        <fullName evidence="1">Uncharacterized protein</fullName>
    </submittedName>
</protein>
<reference evidence="1" key="1">
    <citation type="submission" date="2021-01" db="EMBL/GenBank/DDBJ databases">
        <authorList>
            <person name="Corre E."/>
            <person name="Pelletier E."/>
            <person name="Niang G."/>
            <person name="Scheremetjew M."/>
            <person name="Finn R."/>
            <person name="Kale V."/>
            <person name="Holt S."/>
            <person name="Cochrane G."/>
            <person name="Meng A."/>
            <person name="Brown T."/>
            <person name="Cohen L."/>
        </authorList>
    </citation>
    <scope>NUCLEOTIDE SEQUENCE</scope>
    <source>
        <strain evidence="1">FSP1.4</strain>
    </source>
</reference>
<evidence type="ECO:0000313" key="1">
    <source>
        <dbReference type="EMBL" id="CAE0351774.1"/>
    </source>
</evidence>
<dbReference type="EMBL" id="HBII01025693">
    <property type="protein sequence ID" value="CAE0351774.1"/>
    <property type="molecule type" value="Transcribed_RNA"/>
</dbReference>
<gene>
    <name evidence="1" type="ORF">EHAR0213_LOCUS10688</name>
</gene>
<accession>A0A7S3JF07</accession>
<dbReference type="AlphaFoldDB" id="A0A7S3JF07"/>
<proteinExistence type="predicted"/>
<organism evidence="1">
    <name type="scientific">Euplotes harpa</name>
    <dbReference type="NCBI Taxonomy" id="151035"/>
    <lineage>
        <taxon>Eukaryota</taxon>
        <taxon>Sar</taxon>
        <taxon>Alveolata</taxon>
        <taxon>Ciliophora</taxon>
        <taxon>Intramacronucleata</taxon>
        <taxon>Spirotrichea</taxon>
        <taxon>Hypotrichia</taxon>
        <taxon>Euplotida</taxon>
        <taxon>Euplotidae</taxon>
        <taxon>Euplotes</taxon>
    </lineage>
</organism>